<sequence>MKTTKISVLIVTAIAILSCFGCSEDWLEKNPGIINPADGIWEPLISAINLNAIKDFEQVVVVDVRAQEEYLEGHVPGSINIPILMPSSGWIVSDELLMELPPLDDLEDMLSEAGISNDSKIVLISGNTLAPEPPYVLANVTRVLATLHYVGIKDVAILNGGINRWVEEGFALETEPSELPATSFIADPNLGLFVSTEYVEASIGSKIIIDTRDAEVYSGEVIEPWASKAGHIPTAVSMPVVDVWNEDDTYKSIRELKELFEAAVGNGVSKHCKIRRHPDTRSGIIRAGIPVISGHAFWNYPDS</sequence>
<keyword evidence="4" id="KW-1185">Reference proteome</keyword>
<accession>A0A4R2GP39</accession>
<dbReference type="Pfam" id="PF00581">
    <property type="entry name" value="Rhodanese"/>
    <property type="match status" value="1"/>
</dbReference>
<organism evidence="3 4">
    <name type="scientific">Natronoflexus pectinivorans</name>
    <dbReference type="NCBI Taxonomy" id="682526"/>
    <lineage>
        <taxon>Bacteria</taxon>
        <taxon>Pseudomonadati</taxon>
        <taxon>Bacteroidota</taxon>
        <taxon>Bacteroidia</taxon>
        <taxon>Marinilabiliales</taxon>
        <taxon>Marinilabiliaceae</taxon>
        <taxon>Natronoflexus</taxon>
    </lineage>
</organism>
<evidence type="ECO:0000259" key="2">
    <source>
        <dbReference type="PROSITE" id="PS50206"/>
    </source>
</evidence>
<dbReference type="Proteomes" id="UP000295221">
    <property type="component" value="Unassembled WGS sequence"/>
</dbReference>
<keyword evidence="3" id="KW-0808">Transferase</keyword>
<dbReference type="GO" id="GO:0016740">
    <property type="term" value="F:transferase activity"/>
    <property type="evidence" value="ECO:0007669"/>
    <property type="project" value="UniProtKB-KW"/>
</dbReference>
<dbReference type="PROSITE" id="PS51257">
    <property type="entry name" value="PROKAR_LIPOPROTEIN"/>
    <property type="match status" value="1"/>
</dbReference>
<dbReference type="PROSITE" id="PS50206">
    <property type="entry name" value="RHODANESE_3"/>
    <property type="match status" value="2"/>
</dbReference>
<evidence type="ECO:0000256" key="1">
    <source>
        <dbReference type="ARBA" id="ARBA00022737"/>
    </source>
</evidence>
<name>A0A4R2GP39_9BACT</name>
<keyword evidence="3" id="KW-0670">Pyruvate</keyword>
<dbReference type="InterPro" id="IPR051126">
    <property type="entry name" value="Thiosulfate_sulfurtransferase"/>
</dbReference>
<feature type="domain" description="Rhodanese" evidence="2">
    <location>
        <begin position="202"/>
        <end position="263"/>
    </location>
</feature>
<feature type="domain" description="Rhodanese" evidence="2">
    <location>
        <begin position="55"/>
        <end position="174"/>
    </location>
</feature>
<dbReference type="Gene3D" id="3.40.250.10">
    <property type="entry name" value="Rhodanese-like domain"/>
    <property type="match status" value="2"/>
</dbReference>
<comment type="caution">
    <text evidence="3">The sequence shown here is derived from an EMBL/GenBank/DDBJ whole genome shotgun (WGS) entry which is preliminary data.</text>
</comment>
<reference evidence="3 4" key="1">
    <citation type="submission" date="2019-03" db="EMBL/GenBank/DDBJ databases">
        <title>Genomic Encyclopedia of Type Strains, Phase IV (KMG-IV): sequencing the most valuable type-strain genomes for metagenomic binning, comparative biology and taxonomic classification.</title>
        <authorList>
            <person name="Goeker M."/>
        </authorList>
    </citation>
    <scope>NUCLEOTIDE SEQUENCE [LARGE SCALE GENOMIC DNA]</scope>
    <source>
        <strain evidence="3 4">DSM 24179</strain>
    </source>
</reference>
<gene>
    <name evidence="3" type="ORF">EV194_101739</name>
</gene>
<evidence type="ECO:0000313" key="4">
    <source>
        <dbReference type="Proteomes" id="UP000295221"/>
    </source>
</evidence>
<dbReference type="AlphaFoldDB" id="A0A4R2GP39"/>
<dbReference type="SMART" id="SM00450">
    <property type="entry name" value="RHOD"/>
    <property type="match status" value="1"/>
</dbReference>
<evidence type="ECO:0000313" key="3">
    <source>
        <dbReference type="EMBL" id="TCO11105.1"/>
    </source>
</evidence>
<keyword evidence="1" id="KW-0677">Repeat</keyword>
<dbReference type="PANTHER" id="PTHR43855:SF1">
    <property type="entry name" value="THIOSULFATE SULFURTRANSFERASE"/>
    <property type="match status" value="1"/>
</dbReference>
<dbReference type="EMBL" id="SLWK01000001">
    <property type="protein sequence ID" value="TCO11105.1"/>
    <property type="molecule type" value="Genomic_DNA"/>
</dbReference>
<dbReference type="SUPFAM" id="SSF52821">
    <property type="entry name" value="Rhodanese/Cell cycle control phosphatase"/>
    <property type="match status" value="2"/>
</dbReference>
<dbReference type="InterPro" id="IPR036873">
    <property type="entry name" value="Rhodanese-like_dom_sf"/>
</dbReference>
<proteinExistence type="predicted"/>
<protein>
    <submittedName>
        <fullName evidence="3">Thiosulfate/3-mercaptopyruvate sulfurtransferase</fullName>
    </submittedName>
</protein>
<dbReference type="OrthoDB" id="1450994at2"/>
<dbReference type="InterPro" id="IPR001763">
    <property type="entry name" value="Rhodanese-like_dom"/>
</dbReference>
<dbReference type="PANTHER" id="PTHR43855">
    <property type="entry name" value="THIOSULFATE SULFURTRANSFERASE"/>
    <property type="match status" value="1"/>
</dbReference>
<dbReference type="RefSeq" id="WP_132432147.1">
    <property type="nucleotide sequence ID" value="NZ_SLWK01000001.1"/>
</dbReference>